<dbReference type="Proteomes" id="UP000435187">
    <property type="component" value="Unassembled WGS sequence"/>
</dbReference>
<dbReference type="RefSeq" id="WP_153834925.1">
    <property type="nucleotide sequence ID" value="NZ_JBHUMW010000094.1"/>
</dbReference>
<accession>A0A6N7QVL7</accession>
<dbReference type="EMBL" id="WJEE01000012">
    <property type="protein sequence ID" value="MRI66167.1"/>
    <property type="molecule type" value="Genomic_DNA"/>
</dbReference>
<evidence type="ECO:0000313" key="2">
    <source>
        <dbReference type="Proteomes" id="UP000435187"/>
    </source>
</evidence>
<keyword evidence="2" id="KW-1185">Reference proteome</keyword>
<sequence length="867" mass="99333">MLKKSFKCMLVGMLVIVLSLTIFPFDQMTVHAASLPDGDATGSSYSPHKVTSSIKNTKLSRWNKADKDLSFTSKRKLAYDIYSGVSGQSKKQAWKVENKNFGKGKQPYLTFTGWSAMLGYRHHTRDNQATYIRAINKKTGEQKTYKAKMTKLSASLDVAGYRTSSTLTNVCSNGARDRSNTGSNSCNMKYDWVGFKAYLPLNELFPNGTRDAEWEMYLIKRVGTSGSYRTLYDDLRIPYNINKLSYNDGKLNLSSGVNNNVLVMNGDHVIRRSSPRGLKTYTPRYFIKGRAYTRVTQNEDWTAIWYGVRNSGTFYTASPYWTFGGDRAILSYSMNKKSCPDGSTVYVDQDCRVNVTINHIDADTGKKLKTNKSKATVGKNYSYSPVSRGTFKDKDGNPYVAYPSDQKKSGKTPNSNMTINFYYRVALPDPTTIKEISNGTVGKAKGDFLWRLEKADENNDSRLRLLNTIEIDGTHYRTRNKNYTVSSTRVINETDSNPINVYVSNPNALKNRNIEYTFEYEYTNHYKQNYKCVDQQGDDCFEWKFDKNTPVWGEYANTAKWEETLKADHRYGETFIFNGSSSPTTQMVIGRKATVDGKESSTIDKDVQRESYTVNNAPIMLLSQNWIPINETIEYSTDFDNPFYIIPENMYYYPNDVDDTLKEDYQNETSFVFSDYAIPLRVGSQEDDELTFNTKDNFFITKETGFIFSLPSSVTSTLEINDKAKEKYEDYTGEEFNDEVLNGFAKGSRYYFNIDGNGEEKPNTWYQHVYLISKLGLSDIQIQIRKNIEFDKYLIGSPMDNALISEEYDRVLHDLEDYDNSVVITYEQQQQIKALANERGDLIHSFRSSDIQRKYNQLKNILPSLPD</sequence>
<evidence type="ECO:0000313" key="1">
    <source>
        <dbReference type="EMBL" id="MRI66167.1"/>
    </source>
</evidence>
<dbReference type="AlphaFoldDB" id="A0A6N7QVL7"/>
<organism evidence="1 2">
    <name type="scientific">Gracilibacillus thailandensis</name>
    <dbReference type="NCBI Taxonomy" id="563735"/>
    <lineage>
        <taxon>Bacteria</taxon>
        <taxon>Bacillati</taxon>
        <taxon>Bacillota</taxon>
        <taxon>Bacilli</taxon>
        <taxon>Bacillales</taxon>
        <taxon>Bacillaceae</taxon>
        <taxon>Gracilibacillus</taxon>
    </lineage>
</organism>
<reference evidence="1 2" key="1">
    <citation type="submission" date="2019-10" db="EMBL/GenBank/DDBJ databases">
        <title>Gracilibacillus salitolerans sp. nov., a moderate halophile isolated from a saline soil in northwest China.</title>
        <authorList>
            <person name="Gan L."/>
        </authorList>
    </citation>
    <scope>NUCLEOTIDE SEQUENCE [LARGE SCALE GENOMIC DNA]</scope>
    <source>
        <strain evidence="1 2">TP2-8</strain>
    </source>
</reference>
<comment type="caution">
    <text evidence="1">The sequence shown here is derived from an EMBL/GenBank/DDBJ whole genome shotgun (WGS) entry which is preliminary data.</text>
</comment>
<name>A0A6N7QVL7_9BACI</name>
<proteinExistence type="predicted"/>
<protein>
    <submittedName>
        <fullName evidence="1">Uncharacterized protein</fullName>
    </submittedName>
</protein>
<gene>
    <name evidence="1" type="ORF">GH885_07385</name>
</gene>